<keyword evidence="8" id="KW-1185">Reference proteome</keyword>
<dbReference type="InterPro" id="IPR041588">
    <property type="entry name" value="Integrase_H2C2"/>
</dbReference>
<dbReference type="EC" id="3.1.26.4" evidence="2"/>
<dbReference type="InterPro" id="IPR012337">
    <property type="entry name" value="RNaseH-like_sf"/>
</dbReference>
<dbReference type="CDD" id="cd01647">
    <property type="entry name" value="RT_LTR"/>
    <property type="match status" value="1"/>
</dbReference>
<dbReference type="PANTHER" id="PTHR37984:SF5">
    <property type="entry name" value="PROTEIN NYNRIN-LIKE"/>
    <property type="match status" value="1"/>
</dbReference>
<dbReference type="Pfam" id="PF17919">
    <property type="entry name" value="RT_RNaseH_2"/>
    <property type="match status" value="1"/>
</dbReference>
<dbReference type="GO" id="GO:0015074">
    <property type="term" value="P:DNA integration"/>
    <property type="evidence" value="ECO:0007669"/>
    <property type="project" value="InterPro"/>
</dbReference>
<dbReference type="InterPro" id="IPR043502">
    <property type="entry name" value="DNA/RNA_pol_sf"/>
</dbReference>
<dbReference type="AlphaFoldDB" id="A0A3B1JU25"/>
<sequence>MPFGLCNAPSTFQRLMERMFGDQRFQTLLLYLDDIIVFSSTVLQHLERLAVVFDRLQKEGLKAKLDKCNFFQQQVNYLGHVVSKEGVSTDPGKIAAVANWQRPKDVTELRSFLGFASYYRRFVEGFAKLAAPLHKLVAETVGTRKRRGSGKPVDCGWTTECEQGFQGLKEKLVTAPVLAYADFSKPFVLEIDASHAGLGAVLGQEQEGKVRPVAYASRGLRPAERNMQNYSSMKLELLALKWALTEKFRDYLLGHRCIVYTDNNPLSYLNSAKLGAAEQRWASQLAAFDFDIKYRPGRANGNADALSRQYTPSQSNCGTQIPGAIGNHLVETPLVGVVQNSVVVFPSTSKAELRLSQLADPIIGKFLEFFSRKRYPTKAERQKLSKPVLELLRQWGRLSHEDGLLYRRWMMPEGGEEIIQLVLPRILQDDVFRMLHNDHGHQGRERTYELIRRRCYWPGMSNDIQQRCQNCSQCAVSKSNQPPVRAPMGHLLASKPNQIVAIDFTTLEQSGDGREHVLIMTDVFSKYTQAVPTRDQRASTVASVLVHEWFYRFGVPARLHSDQGRNFESAVIAQLCLLYGVQKTHTTPYRPQGNGQCERFNRTLHDLLRTLPTEQKRVWTRHLAQVVFAYNTTCHQTTGESPYFLMFGQVPRLPVDFLLATVDEPSCGGVGDWVVEHQRTLAETYQKVRGRLEKAAEMRRTSHDQRVNDVPLVEDSWCICET</sequence>
<evidence type="ECO:0000313" key="8">
    <source>
        <dbReference type="Proteomes" id="UP000018467"/>
    </source>
</evidence>
<feature type="domain" description="Reverse transcriptase" evidence="5">
    <location>
        <begin position="1"/>
        <end position="82"/>
    </location>
</feature>
<dbReference type="InterPro" id="IPR043128">
    <property type="entry name" value="Rev_trsase/Diguanyl_cyclase"/>
</dbReference>
<dbReference type="FunFam" id="3.30.70.270:FF:000003">
    <property type="entry name" value="Transposon Ty3-G Gag-Pol polyprotein"/>
    <property type="match status" value="1"/>
</dbReference>
<dbReference type="Pfam" id="PF00665">
    <property type="entry name" value="rve"/>
    <property type="match status" value="1"/>
</dbReference>
<dbReference type="FunFam" id="1.10.340.70:FF:000001">
    <property type="entry name" value="Retrovirus-related Pol polyprotein from transposon gypsy-like Protein"/>
    <property type="match status" value="1"/>
</dbReference>
<dbReference type="InterPro" id="IPR000477">
    <property type="entry name" value="RT_dom"/>
</dbReference>
<dbReference type="Pfam" id="PF17921">
    <property type="entry name" value="Integrase_H2C2"/>
    <property type="match status" value="1"/>
</dbReference>
<dbReference type="Gene3D" id="1.10.340.70">
    <property type="match status" value="1"/>
</dbReference>
<evidence type="ECO:0000259" key="6">
    <source>
        <dbReference type="PROSITE" id="PS50994"/>
    </source>
</evidence>
<dbReference type="FunFam" id="3.30.70.270:FF:000020">
    <property type="entry name" value="Transposon Tf2-6 polyprotein-like Protein"/>
    <property type="match status" value="1"/>
</dbReference>
<dbReference type="GO" id="GO:0004523">
    <property type="term" value="F:RNA-DNA hybrid ribonuclease activity"/>
    <property type="evidence" value="ECO:0007669"/>
    <property type="project" value="UniProtKB-EC"/>
</dbReference>
<feature type="domain" description="Integrase catalytic" evidence="6">
    <location>
        <begin position="492"/>
        <end position="650"/>
    </location>
</feature>
<reference evidence="8" key="1">
    <citation type="submission" date="2013-03" db="EMBL/GenBank/DDBJ databases">
        <authorList>
            <person name="Jeffery W."/>
            <person name="Warren W."/>
            <person name="Wilson R.K."/>
        </authorList>
    </citation>
    <scope>NUCLEOTIDE SEQUENCE</scope>
    <source>
        <strain evidence="8">female</strain>
    </source>
</reference>
<reference evidence="7" key="4">
    <citation type="submission" date="2025-09" db="UniProtKB">
        <authorList>
            <consortium name="Ensembl"/>
        </authorList>
    </citation>
    <scope>IDENTIFICATION</scope>
</reference>
<dbReference type="PROSITE" id="PS50878">
    <property type="entry name" value="RT_POL"/>
    <property type="match status" value="1"/>
</dbReference>
<dbReference type="FunFam" id="3.30.420.10:FF:000032">
    <property type="entry name" value="Retrovirus-related Pol polyprotein from transposon 297-like Protein"/>
    <property type="match status" value="1"/>
</dbReference>
<dbReference type="PANTHER" id="PTHR37984">
    <property type="entry name" value="PROTEIN CBG26694"/>
    <property type="match status" value="1"/>
</dbReference>
<dbReference type="InterPro" id="IPR041577">
    <property type="entry name" value="RT_RNaseH_2"/>
</dbReference>
<dbReference type="Gene3D" id="3.10.20.370">
    <property type="match status" value="1"/>
</dbReference>
<reference evidence="7" key="3">
    <citation type="submission" date="2025-08" db="UniProtKB">
        <authorList>
            <consortium name="Ensembl"/>
        </authorList>
    </citation>
    <scope>IDENTIFICATION</scope>
</reference>
<dbReference type="Gene3D" id="3.30.420.10">
    <property type="entry name" value="Ribonuclease H-like superfamily/Ribonuclease H"/>
    <property type="match status" value="1"/>
</dbReference>
<dbReference type="SUPFAM" id="SSF53098">
    <property type="entry name" value="Ribonuclease H-like"/>
    <property type="match status" value="1"/>
</dbReference>
<reference evidence="8" key="2">
    <citation type="journal article" date="2014" name="Nat. Commun.">
        <title>The cavefish genome reveals candidate genes for eye loss.</title>
        <authorList>
            <person name="McGaugh S.E."/>
            <person name="Gross J.B."/>
            <person name="Aken B."/>
            <person name="Blin M."/>
            <person name="Borowsky R."/>
            <person name="Chalopin D."/>
            <person name="Hinaux H."/>
            <person name="Jeffery W.R."/>
            <person name="Keene A."/>
            <person name="Ma L."/>
            <person name="Minx P."/>
            <person name="Murphy D."/>
            <person name="O'Quin K.E."/>
            <person name="Retaux S."/>
            <person name="Rohner N."/>
            <person name="Searle S.M."/>
            <person name="Stahl B.A."/>
            <person name="Tabin C."/>
            <person name="Volff J.N."/>
            <person name="Yoshizawa M."/>
            <person name="Warren W.C."/>
        </authorList>
    </citation>
    <scope>NUCLEOTIDE SEQUENCE [LARGE SCALE GENOMIC DNA]</scope>
    <source>
        <strain evidence="8">female</strain>
    </source>
</reference>
<evidence type="ECO:0000313" key="7">
    <source>
        <dbReference type="Ensembl" id="ENSAMXP00000045763.1"/>
    </source>
</evidence>
<dbReference type="GeneTree" id="ENSGT01100000263500"/>
<evidence type="ECO:0000256" key="3">
    <source>
        <dbReference type="ARBA" id="ARBA00023268"/>
    </source>
</evidence>
<dbReference type="InParanoid" id="A0A3B1JU25"/>
<dbReference type="GO" id="GO:0003676">
    <property type="term" value="F:nucleic acid binding"/>
    <property type="evidence" value="ECO:0007669"/>
    <property type="project" value="InterPro"/>
</dbReference>
<dbReference type="Proteomes" id="UP000018467">
    <property type="component" value="Unassembled WGS sequence"/>
</dbReference>
<dbReference type="FunFam" id="3.10.20.370:FF:000001">
    <property type="entry name" value="Retrovirus-related Pol polyprotein from transposon 17.6-like protein"/>
    <property type="match status" value="1"/>
</dbReference>
<evidence type="ECO:0000256" key="1">
    <source>
        <dbReference type="ARBA" id="ARBA00010879"/>
    </source>
</evidence>
<name>A0A3B1JU25_ASTMX</name>
<evidence type="ECO:0000259" key="5">
    <source>
        <dbReference type="PROSITE" id="PS50878"/>
    </source>
</evidence>
<dbReference type="InterPro" id="IPR001584">
    <property type="entry name" value="Integrase_cat-core"/>
</dbReference>
<dbReference type="Gene3D" id="3.30.70.270">
    <property type="match status" value="2"/>
</dbReference>
<dbReference type="Pfam" id="PF00078">
    <property type="entry name" value="RVT_1"/>
    <property type="match status" value="1"/>
</dbReference>
<evidence type="ECO:0000256" key="4">
    <source>
        <dbReference type="ARBA" id="ARBA00039658"/>
    </source>
</evidence>
<dbReference type="InterPro" id="IPR036397">
    <property type="entry name" value="RNaseH_sf"/>
</dbReference>
<dbReference type="CDD" id="cd09274">
    <property type="entry name" value="RNase_HI_RT_Ty3"/>
    <property type="match status" value="1"/>
</dbReference>
<dbReference type="InterPro" id="IPR050951">
    <property type="entry name" value="Retrovirus_Pol_polyprotein"/>
</dbReference>
<comment type="similarity">
    <text evidence="1">Belongs to the beta type-B retroviral polymerase family. HERV class-II K(HML-2) pol subfamily.</text>
</comment>
<dbReference type="PROSITE" id="PS50994">
    <property type="entry name" value="INTEGRASE"/>
    <property type="match status" value="1"/>
</dbReference>
<accession>A0A3B1JU25</accession>
<dbReference type="SUPFAM" id="SSF56672">
    <property type="entry name" value="DNA/RNA polymerases"/>
    <property type="match status" value="1"/>
</dbReference>
<evidence type="ECO:0000256" key="2">
    <source>
        <dbReference type="ARBA" id="ARBA00012180"/>
    </source>
</evidence>
<dbReference type="Ensembl" id="ENSAMXT00000033536.1">
    <property type="protein sequence ID" value="ENSAMXP00000045763.1"/>
    <property type="gene ID" value="ENSAMXG00000033197.1"/>
</dbReference>
<keyword evidence="3" id="KW-0511">Multifunctional enzyme</keyword>
<organism evidence="7 8">
    <name type="scientific">Astyanax mexicanus</name>
    <name type="common">Blind cave fish</name>
    <name type="synonym">Astyanax fasciatus mexicanus</name>
    <dbReference type="NCBI Taxonomy" id="7994"/>
    <lineage>
        <taxon>Eukaryota</taxon>
        <taxon>Metazoa</taxon>
        <taxon>Chordata</taxon>
        <taxon>Craniata</taxon>
        <taxon>Vertebrata</taxon>
        <taxon>Euteleostomi</taxon>
        <taxon>Actinopterygii</taxon>
        <taxon>Neopterygii</taxon>
        <taxon>Teleostei</taxon>
        <taxon>Ostariophysi</taxon>
        <taxon>Characiformes</taxon>
        <taxon>Characoidei</taxon>
        <taxon>Acestrorhamphidae</taxon>
        <taxon>Acestrorhamphinae</taxon>
        <taxon>Astyanax</taxon>
    </lineage>
</organism>
<proteinExistence type="inferred from homology"/>
<protein>
    <recommendedName>
        <fullName evidence="4">Gypsy retrotransposon integrase-like protein 1</fullName>
        <ecNumber evidence="2">3.1.26.4</ecNumber>
    </recommendedName>
</protein>